<sequence>MTVTENRYGNEVYAELGVRPVVNAAATLTRLGGSLVAPPVLPAMAAAARNFVDIVDLGRAVGRRLAKATRNEAAYVSNGAAALLTLGVIACIARSKGGAYVIEDLPYLDKTGEKTVILFRSQRNPYDYAIRQVGVRIVEVGPDPAELEGVFDDRTACVVYFAGAHFAGGALPLEQVVRIAHKSGVPVLVDAAAQVPPVSSLWHFTTEVGADGAIFSGGKGLRGPQSTGLMVGKEWLIAAARVNGAPNHSLGRGMKVGKEELLGLLAAVEWTLQQDEPALLAAYEASVEKWITGLSGLAGIWVHRGYPSEAGQPHGRAIVEIGRESGWSRDELIGALWRGDPAIAVAPDGPRAIALNPQTLQPGEDELVLAELQRLLRSRTQEDA</sequence>
<dbReference type="Gene3D" id="3.40.640.10">
    <property type="entry name" value="Type I PLP-dependent aspartate aminotransferase-like (Major domain)"/>
    <property type="match status" value="1"/>
</dbReference>
<name>A0ABP3YR24_9PSEU</name>
<dbReference type="PANTHER" id="PTHR32328">
    <property type="entry name" value="L-SERYL-TRNA(SEC) SELENIUM TRANSFERASE"/>
    <property type="match status" value="1"/>
</dbReference>
<dbReference type="Proteomes" id="UP001499967">
    <property type="component" value="Unassembled WGS sequence"/>
</dbReference>
<proteinExistence type="predicted"/>
<dbReference type="InterPro" id="IPR000192">
    <property type="entry name" value="Aminotrans_V_dom"/>
</dbReference>
<dbReference type="EMBL" id="BAAAHP010000249">
    <property type="protein sequence ID" value="GAA0902990.1"/>
    <property type="molecule type" value="Genomic_DNA"/>
</dbReference>
<dbReference type="InterPro" id="IPR015424">
    <property type="entry name" value="PyrdxlP-dep_Trfase"/>
</dbReference>
<keyword evidence="4" id="KW-0032">Aminotransferase</keyword>
<evidence type="ECO:0000313" key="5">
    <source>
        <dbReference type="Proteomes" id="UP001499967"/>
    </source>
</evidence>
<keyword evidence="5" id="KW-1185">Reference proteome</keyword>
<evidence type="ECO:0000256" key="1">
    <source>
        <dbReference type="ARBA" id="ARBA00001933"/>
    </source>
</evidence>
<gene>
    <name evidence="4" type="ORF">GCM10009559_70400</name>
</gene>
<dbReference type="Pfam" id="PF00266">
    <property type="entry name" value="Aminotran_5"/>
    <property type="match status" value="1"/>
</dbReference>
<comment type="caution">
    <text evidence="4">The sequence shown here is derived from an EMBL/GenBank/DDBJ whole genome shotgun (WGS) entry which is preliminary data.</text>
</comment>
<evidence type="ECO:0000259" key="3">
    <source>
        <dbReference type="Pfam" id="PF00266"/>
    </source>
</evidence>
<dbReference type="GO" id="GO:0008483">
    <property type="term" value="F:transaminase activity"/>
    <property type="evidence" value="ECO:0007669"/>
    <property type="project" value="UniProtKB-KW"/>
</dbReference>
<dbReference type="InterPro" id="IPR015421">
    <property type="entry name" value="PyrdxlP-dep_Trfase_major"/>
</dbReference>
<dbReference type="PANTHER" id="PTHR32328:SF0">
    <property type="entry name" value="L-SERYL-TRNA(SEC) SELENIUM TRANSFERASE"/>
    <property type="match status" value="1"/>
</dbReference>
<dbReference type="RefSeq" id="WP_343946109.1">
    <property type="nucleotide sequence ID" value="NZ_BAAAHP010000249.1"/>
</dbReference>
<dbReference type="SUPFAM" id="SSF53383">
    <property type="entry name" value="PLP-dependent transferases"/>
    <property type="match status" value="1"/>
</dbReference>
<reference evidence="5" key="1">
    <citation type="journal article" date="2019" name="Int. J. Syst. Evol. Microbiol.">
        <title>The Global Catalogue of Microorganisms (GCM) 10K type strain sequencing project: providing services to taxonomists for standard genome sequencing and annotation.</title>
        <authorList>
            <consortium name="The Broad Institute Genomics Platform"/>
            <consortium name="The Broad Institute Genome Sequencing Center for Infectious Disease"/>
            <person name="Wu L."/>
            <person name="Ma J."/>
        </authorList>
    </citation>
    <scope>NUCLEOTIDE SEQUENCE [LARGE SCALE GENOMIC DNA]</scope>
    <source>
        <strain evidence="5">JCM 11117</strain>
    </source>
</reference>
<accession>A0ABP3YR24</accession>
<evidence type="ECO:0000256" key="2">
    <source>
        <dbReference type="ARBA" id="ARBA00022898"/>
    </source>
</evidence>
<keyword evidence="2" id="KW-0663">Pyridoxal phosphate</keyword>
<keyword evidence="4" id="KW-0808">Transferase</keyword>
<evidence type="ECO:0000313" key="4">
    <source>
        <dbReference type="EMBL" id="GAA0902990.1"/>
    </source>
</evidence>
<protein>
    <submittedName>
        <fullName evidence="4">Aminotransferase class V-fold PLP-dependent enzyme</fullName>
    </submittedName>
</protein>
<feature type="domain" description="Aminotransferase class V" evidence="3">
    <location>
        <begin position="142"/>
        <end position="239"/>
    </location>
</feature>
<organism evidence="4 5">
    <name type="scientific">Pseudonocardia zijingensis</name>
    <dbReference type="NCBI Taxonomy" id="153376"/>
    <lineage>
        <taxon>Bacteria</taxon>
        <taxon>Bacillati</taxon>
        <taxon>Actinomycetota</taxon>
        <taxon>Actinomycetes</taxon>
        <taxon>Pseudonocardiales</taxon>
        <taxon>Pseudonocardiaceae</taxon>
        <taxon>Pseudonocardia</taxon>
    </lineage>
</organism>
<comment type="cofactor">
    <cofactor evidence="1">
        <name>pyridoxal 5'-phosphate</name>
        <dbReference type="ChEBI" id="CHEBI:597326"/>
    </cofactor>
</comment>